<gene>
    <name evidence="3" type="ORF">R9Z33_09080</name>
</gene>
<evidence type="ECO:0000313" key="4">
    <source>
        <dbReference type="Proteomes" id="UP001305521"/>
    </source>
</evidence>
<keyword evidence="1" id="KW-0808">Transferase</keyword>
<evidence type="ECO:0000313" key="3">
    <source>
        <dbReference type="EMBL" id="WPB87012.1"/>
    </source>
</evidence>
<dbReference type="CDD" id="cd03809">
    <property type="entry name" value="GT4_MtfB-like"/>
    <property type="match status" value="1"/>
</dbReference>
<sequence length="354" mass="37345">MIAINGRFLTQGLTGVQRYAREMTRALDALVATGAAPPMRLIAPPGAEGLEAFPNLAPSLTGTRGGQLWEQLDLPRAAGGDFLLNLGNTAPVAQGRNQAVVIHDAGVFDTPESYSWKFRNWYRGLQRMLVFRGARILSVSEFSAGRIAAHLGLDAARIGVTLEGGEHILREAADAAILERHGLTPRGHALVIGTGAAHKNLAALHHAIGALGERGLTLAVAGAQDAAVFRQAGAPPAPNLRPLGRVSDAELRALYESALCLVFPSRYEGFGLPPVEAMWCGCPVIASRAGAVPEVCGEAALWFDPALPESLGEAVALLADDAGQRGALAEAGRARVQQFSWEQAAQRLLGFLPR</sequence>
<dbReference type="EMBL" id="CP137852">
    <property type="protein sequence ID" value="WPB87012.1"/>
    <property type="molecule type" value="Genomic_DNA"/>
</dbReference>
<protein>
    <submittedName>
        <fullName evidence="3">Glycosyltransferase family 1 protein</fullName>
    </submittedName>
</protein>
<dbReference type="Proteomes" id="UP001305521">
    <property type="component" value="Chromosome"/>
</dbReference>
<feature type="domain" description="Glycosyl transferase family 1" evidence="2">
    <location>
        <begin position="189"/>
        <end position="334"/>
    </location>
</feature>
<evidence type="ECO:0000256" key="1">
    <source>
        <dbReference type="ARBA" id="ARBA00022679"/>
    </source>
</evidence>
<dbReference type="SUPFAM" id="SSF53756">
    <property type="entry name" value="UDP-Glycosyltransferase/glycogen phosphorylase"/>
    <property type="match status" value="1"/>
</dbReference>
<dbReference type="RefSeq" id="WP_318650969.1">
    <property type="nucleotide sequence ID" value="NZ_CP137852.1"/>
</dbReference>
<dbReference type="InterPro" id="IPR001296">
    <property type="entry name" value="Glyco_trans_1"/>
</dbReference>
<organism evidence="3 4">
    <name type="scientific">Sediminicoccus rosea</name>
    <dbReference type="NCBI Taxonomy" id="1225128"/>
    <lineage>
        <taxon>Bacteria</taxon>
        <taxon>Pseudomonadati</taxon>
        <taxon>Pseudomonadota</taxon>
        <taxon>Alphaproteobacteria</taxon>
        <taxon>Acetobacterales</taxon>
        <taxon>Roseomonadaceae</taxon>
        <taxon>Sediminicoccus</taxon>
    </lineage>
</organism>
<dbReference type="Pfam" id="PF00534">
    <property type="entry name" value="Glycos_transf_1"/>
    <property type="match status" value="1"/>
</dbReference>
<dbReference type="PANTHER" id="PTHR46401:SF2">
    <property type="entry name" value="GLYCOSYLTRANSFERASE WBBK-RELATED"/>
    <property type="match status" value="1"/>
</dbReference>
<evidence type="ECO:0000259" key="2">
    <source>
        <dbReference type="Pfam" id="PF00534"/>
    </source>
</evidence>
<keyword evidence="4" id="KW-1185">Reference proteome</keyword>
<dbReference type="Gene3D" id="3.40.50.2000">
    <property type="entry name" value="Glycogen Phosphorylase B"/>
    <property type="match status" value="2"/>
</dbReference>
<dbReference type="PANTHER" id="PTHR46401">
    <property type="entry name" value="GLYCOSYLTRANSFERASE WBBK-RELATED"/>
    <property type="match status" value="1"/>
</dbReference>
<name>A0ABZ0PNR5_9PROT</name>
<accession>A0ABZ0PNR5</accession>
<reference evidence="3 4" key="1">
    <citation type="submission" date="2023-11" db="EMBL/GenBank/DDBJ databases">
        <title>Arctic aerobic anoxygenic photoheterotroph Sediminicoccus rosea KRV36 adapts its photosynthesis to long days of polar summer.</title>
        <authorList>
            <person name="Tomasch J."/>
            <person name="Kopejtka K."/>
            <person name="Bily T."/>
            <person name="Gardiner A.T."/>
            <person name="Gardian Z."/>
            <person name="Shivaramu S."/>
            <person name="Koblizek M."/>
            <person name="Engelhardt F."/>
            <person name="Kaftan D."/>
        </authorList>
    </citation>
    <scope>NUCLEOTIDE SEQUENCE [LARGE SCALE GENOMIC DNA]</scope>
    <source>
        <strain evidence="3 4">R-30</strain>
    </source>
</reference>
<proteinExistence type="predicted"/>